<gene>
    <name evidence="1" type="ORF">OFLC_LOCUS8585</name>
</gene>
<name>A0A183HM63_9BILA</name>
<organism evidence="3">
    <name type="scientific">Onchocerca flexuosa</name>
    <dbReference type="NCBI Taxonomy" id="387005"/>
    <lineage>
        <taxon>Eukaryota</taxon>
        <taxon>Metazoa</taxon>
        <taxon>Ecdysozoa</taxon>
        <taxon>Nematoda</taxon>
        <taxon>Chromadorea</taxon>
        <taxon>Rhabditida</taxon>
        <taxon>Spirurina</taxon>
        <taxon>Spiruromorpha</taxon>
        <taxon>Filarioidea</taxon>
        <taxon>Onchocercidae</taxon>
        <taxon>Onchocerca</taxon>
    </lineage>
</organism>
<dbReference type="Proteomes" id="UP000267606">
    <property type="component" value="Unassembled WGS sequence"/>
</dbReference>
<evidence type="ECO:0000313" key="2">
    <source>
        <dbReference type="Proteomes" id="UP000267606"/>
    </source>
</evidence>
<dbReference type="PANTHER" id="PTHR46709">
    <property type="entry name" value="PROTEIN CBG23488-RELATED"/>
    <property type="match status" value="1"/>
</dbReference>
<dbReference type="AlphaFoldDB" id="A0A183HM63"/>
<accession>A0A183HM63</accession>
<evidence type="ECO:0000313" key="1">
    <source>
        <dbReference type="EMBL" id="VDO56376.1"/>
    </source>
</evidence>
<protein>
    <submittedName>
        <fullName evidence="3">Secreted protein</fullName>
    </submittedName>
</protein>
<keyword evidence="2" id="KW-1185">Reference proteome</keyword>
<dbReference type="STRING" id="387005.A0A183HM63"/>
<reference evidence="3" key="1">
    <citation type="submission" date="2016-06" db="UniProtKB">
        <authorList>
            <consortium name="WormBaseParasite"/>
        </authorList>
    </citation>
    <scope>IDENTIFICATION</scope>
</reference>
<proteinExistence type="predicted"/>
<dbReference type="EMBL" id="UZAJ01009836">
    <property type="protein sequence ID" value="VDO56376.1"/>
    <property type="molecule type" value="Genomic_DNA"/>
</dbReference>
<sequence>MMSFLDFYIFSVDAVSLLTIVACALRLPIYASCQPSLRAEMVHFAKTFCKRSRHVNHVRNEALVIKYNGIVSETLFNE</sequence>
<reference evidence="1 2" key="2">
    <citation type="submission" date="2018-11" db="EMBL/GenBank/DDBJ databases">
        <authorList>
            <consortium name="Pathogen Informatics"/>
        </authorList>
    </citation>
    <scope>NUCLEOTIDE SEQUENCE [LARGE SCALE GENOMIC DNA]</scope>
</reference>
<evidence type="ECO:0000313" key="3">
    <source>
        <dbReference type="WBParaSite" id="OFLC_0000857401-mRNA-1"/>
    </source>
</evidence>
<dbReference type="WBParaSite" id="OFLC_0000857401-mRNA-1">
    <property type="protein sequence ID" value="OFLC_0000857401-mRNA-1"/>
    <property type="gene ID" value="OFLC_0000857401"/>
</dbReference>